<evidence type="ECO:0000313" key="3">
    <source>
        <dbReference type="EMBL" id="KAF3505596.1"/>
    </source>
</evidence>
<keyword evidence="2" id="KW-0812">Transmembrane</keyword>
<evidence type="ECO:0000256" key="2">
    <source>
        <dbReference type="SAM" id="Phobius"/>
    </source>
</evidence>
<accession>A0A8S9NPF6</accession>
<proteinExistence type="predicted"/>
<evidence type="ECO:0000313" key="4">
    <source>
        <dbReference type="Proteomes" id="UP000712600"/>
    </source>
</evidence>
<sequence length="110" mass="13049">MEDIFVYITSAVLVCLCLMACCILTAICCTQDNEERKNLVDVEKAETAVLTQDVSKRSSAANYGTFLNFQRLHPVQASRPYHHHHHHHRHHRHHRHHHHHHHRHHHHVSR</sequence>
<protein>
    <submittedName>
        <fullName evidence="3">Uncharacterized protein</fullName>
    </submittedName>
</protein>
<name>A0A8S9NPF6_BRACR</name>
<dbReference type="EMBL" id="QGKX02001521">
    <property type="protein sequence ID" value="KAF3505596.1"/>
    <property type="molecule type" value="Genomic_DNA"/>
</dbReference>
<gene>
    <name evidence="3" type="ORF">F2Q69_00000805</name>
</gene>
<feature type="compositionally biased region" description="Basic residues" evidence="1">
    <location>
        <begin position="80"/>
        <end position="110"/>
    </location>
</feature>
<feature type="region of interest" description="Disordered" evidence="1">
    <location>
        <begin position="79"/>
        <end position="110"/>
    </location>
</feature>
<organism evidence="3 4">
    <name type="scientific">Brassica cretica</name>
    <name type="common">Mustard</name>
    <dbReference type="NCBI Taxonomy" id="69181"/>
    <lineage>
        <taxon>Eukaryota</taxon>
        <taxon>Viridiplantae</taxon>
        <taxon>Streptophyta</taxon>
        <taxon>Embryophyta</taxon>
        <taxon>Tracheophyta</taxon>
        <taxon>Spermatophyta</taxon>
        <taxon>Magnoliopsida</taxon>
        <taxon>eudicotyledons</taxon>
        <taxon>Gunneridae</taxon>
        <taxon>Pentapetalae</taxon>
        <taxon>rosids</taxon>
        <taxon>malvids</taxon>
        <taxon>Brassicales</taxon>
        <taxon>Brassicaceae</taxon>
        <taxon>Brassiceae</taxon>
        <taxon>Brassica</taxon>
    </lineage>
</organism>
<keyword evidence="2" id="KW-0472">Membrane</keyword>
<evidence type="ECO:0000256" key="1">
    <source>
        <dbReference type="SAM" id="MobiDB-lite"/>
    </source>
</evidence>
<feature type="transmembrane region" description="Helical" evidence="2">
    <location>
        <begin position="6"/>
        <end position="29"/>
    </location>
</feature>
<reference evidence="3" key="1">
    <citation type="submission" date="2019-12" db="EMBL/GenBank/DDBJ databases">
        <title>Genome sequencing and annotation of Brassica cretica.</title>
        <authorList>
            <person name="Studholme D.J."/>
            <person name="Sarris P."/>
        </authorList>
    </citation>
    <scope>NUCLEOTIDE SEQUENCE</scope>
    <source>
        <strain evidence="3">PFS-109/04</strain>
        <tissue evidence="3">Leaf</tissue>
    </source>
</reference>
<dbReference type="AlphaFoldDB" id="A0A8S9NPF6"/>
<comment type="caution">
    <text evidence="3">The sequence shown here is derived from an EMBL/GenBank/DDBJ whole genome shotgun (WGS) entry which is preliminary data.</text>
</comment>
<keyword evidence="2" id="KW-1133">Transmembrane helix</keyword>
<dbReference type="Proteomes" id="UP000712600">
    <property type="component" value="Unassembled WGS sequence"/>
</dbReference>